<dbReference type="EMBL" id="JACAZH010000001">
    <property type="protein sequence ID" value="KAF7377782.1"/>
    <property type="molecule type" value="Genomic_DNA"/>
</dbReference>
<accession>A0A8H6ZI33</accession>
<reference evidence="1" key="1">
    <citation type="submission" date="2020-05" db="EMBL/GenBank/DDBJ databases">
        <title>Mycena genomes resolve the evolution of fungal bioluminescence.</title>
        <authorList>
            <person name="Tsai I.J."/>
        </authorList>
    </citation>
    <scope>NUCLEOTIDE SEQUENCE</scope>
    <source>
        <strain evidence="1">160909Yilan</strain>
    </source>
</reference>
<organism evidence="1 2">
    <name type="scientific">Mycena sanguinolenta</name>
    <dbReference type="NCBI Taxonomy" id="230812"/>
    <lineage>
        <taxon>Eukaryota</taxon>
        <taxon>Fungi</taxon>
        <taxon>Dikarya</taxon>
        <taxon>Basidiomycota</taxon>
        <taxon>Agaricomycotina</taxon>
        <taxon>Agaricomycetes</taxon>
        <taxon>Agaricomycetidae</taxon>
        <taxon>Agaricales</taxon>
        <taxon>Marasmiineae</taxon>
        <taxon>Mycenaceae</taxon>
        <taxon>Mycena</taxon>
    </lineage>
</organism>
<dbReference type="AlphaFoldDB" id="A0A8H6ZI33"/>
<evidence type="ECO:0000313" key="1">
    <source>
        <dbReference type="EMBL" id="KAF7377782.1"/>
    </source>
</evidence>
<name>A0A8H6ZI33_9AGAR</name>
<keyword evidence="2" id="KW-1185">Reference proteome</keyword>
<dbReference type="OrthoDB" id="3357519at2759"/>
<sequence>MSTALSRTADRVHIADIDARIHVREADNRRTQERLNSYTYPVLTLPNEIVSEIFIYFLPVYPYPSPLMGRLSPTVLTHICRQWKEIALATPALWRAISYPRHLGDHQGQLLQILESWLDRSGSLPLSFVMEPWINNPLSDECLAALVLHRQRWEYMTLSVASESVVRLIPGTMPLLRQIEIEPWESLEPPPSPIRFDKVPRLRSVTFLEDLLCPRRHFPLVSIDVVDIDVRASGVF</sequence>
<dbReference type="Gene3D" id="1.20.1280.50">
    <property type="match status" value="1"/>
</dbReference>
<protein>
    <submittedName>
        <fullName evidence="1">F-box domain-containing protein</fullName>
    </submittedName>
</protein>
<gene>
    <name evidence="1" type="ORF">MSAN_00201500</name>
</gene>
<proteinExistence type="predicted"/>
<dbReference type="Proteomes" id="UP000623467">
    <property type="component" value="Unassembled WGS sequence"/>
</dbReference>
<comment type="caution">
    <text evidence="1">The sequence shown here is derived from an EMBL/GenBank/DDBJ whole genome shotgun (WGS) entry which is preliminary data.</text>
</comment>
<evidence type="ECO:0000313" key="2">
    <source>
        <dbReference type="Proteomes" id="UP000623467"/>
    </source>
</evidence>